<feature type="transmembrane region" description="Helical" evidence="1">
    <location>
        <begin position="37"/>
        <end position="56"/>
    </location>
</feature>
<feature type="non-terminal residue" evidence="4">
    <location>
        <position position="1"/>
    </location>
</feature>
<sequence length="398" mass="44194">FTEEPWNHLPGHIYNCRIYFVFLGMAFFMPSRIGFSIWFTVLAYAAYRVIGLAYFPPYHGGTVGDHRSGAMVALTISILWLGRSHWARVFGSLFRRAADEADRRNRTAAAMFLTGCAGMWGFMVWAGVHPLWSLFYVGFGFMVSILIARIVAETGMPFIRIDCGYVVSFVKLAPLAWLQPASLYFSTVIAILFPVASRVGVSVMGTHAIGLDPSRSPRRQRRMAMGLVALLLVGLIICGAAHLYNSYHHSASIDGNTQPISNFGIRLIQKADQSLLDLKDGHSFEAAYNQPGHIAFGASLAALLQLACMVWPRWPLHPIGLLMVNTFYASNAWASVFIGWLLKGLVLRYGGARLYRRARALFIGLIMGEVLAAVFWGVEPAIRVLLDLPYRAVPVQPY</sequence>
<dbReference type="Pfam" id="PF20580">
    <property type="entry name" value="DUF6784"/>
    <property type="match status" value="1"/>
</dbReference>
<protein>
    <submittedName>
        <fullName evidence="4">Uncharacterized protein</fullName>
    </submittedName>
</protein>
<feature type="transmembrane region" description="Helical" evidence="1">
    <location>
        <begin position="223"/>
        <end position="244"/>
    </location>
</feature>
<dbReference type="AlphaFoldDB" id="A0A0F9EFT0"/>
<keyword evidence="1" id="KW-0812">Transmembrane</keyword>
<evidence type="ECO:0000259" key="3">
    <source>
        <dbReference type="Pfam" id="PF20581"/>
    </source>
</evidence>
<dbReference type="Pfam" id="PF20581">
    <property type="entry name" value="DUF6785"/>
    <property type="match status" value="1"/>
</dbReference>
<proteinExistence type="predicted"/>
<feature type="transmembrane region" description="Helical" evidence="1">
    <location>
        <begin position="358"/>
        <end position="378"/>
    </location>
</feature>
<feature type="transmembrane region" description="Helical" evidence="1">
    <location>
        <begin position="134"/>
        <end position="152"/>
    </location>
</feature>
<dbReference type="InterPro" id="IPR046711">
    <property type="entry name" value="DUF6784"/>
</dbReference>
<reference evidence="4" key="1">
    <citation type="journal article" date="2015" name="Nature">
        <title>Complex archaea that bridge the gap between prokaryotes and eukaryotes.</title>
        <authorList>
            <person name="Spang A."/>
            <person name="Saw J.H."/>
            <person name="Jorgensen S.L."/>
            <person name="Zaremba-Niedzwiedzka K."/>
            <person name="Martijn J."/>
            <person name="Lind A.E."/>
            <person name="van Eijk R."/>
            <person name="Schleper C."/>
            <person name="Guy L."/>
            <person name="Ettema T.J."/>
        </authorList>
    </citation>
    <scope>NUCLEOTIDE SEQUENCE</scope>
</reference>
<feature type="transmembrane region" description="Helical" evidence="1">
    <location>
        <begin position="183"/>
        <end position="211"/>
    </location>
</feature>
<feature type="transmembrane region" description="Helical" evidence="1">
    <location>
        <begin position="68"/>
        <end position="86"/>
    </location>
</feature>
<dbReference type="EMBL" id="LAZR01037190">
    <property type="protein sequence ID" value="KKL22848.1"/>
    <property type="molecule type" value="Genomic_DNA"/>
</dbReference>
<gene>
    <name evidence="4" type="ORF">LCGC14_2431320</name>
</gene>
<feature type="transmembrane region" description="Helical" evidence="1">
    <location>
        <begin position="12"/>
        <end position="30"/>
    </location>
</feature>
<feature type="transmembrane region" description="Helical" evidence="1">
    <location>
        <begin position="107"/>
        <end position="128"/>
    </location>
</feature>
<accession>A0A0F9EFT0</accession>
<name>A0A0F9EFT0_9ZZZZ</name>
<keyword evidence="1" id="KW-1133">Transmembrane helix</keyword>
<evidence type="ECO:0000313" key="4">
    <source>
        <dbReference type="EMBL" id="KKL22848.1"/>
    </source>
</evidence>
<feature type="domain" description="DUF6784" evidence="2">
    <location>
        <begin position="293"/>
        <end position="378"/>
    </location>
</feature>
<feature type="transmembrane region" description="Helical" evidence="1">
    <location>
        <begin position="319"/>
        <end position="346"/>
    </location>
</feature>
<organism evidence="4">
    <name type="scientific">marine sediment metagenome</name>
    <dbReference type="NCBI Taxonomy" id="412755"/>
    <lineage>
        <taxon>unclassified sequences</taxon>
        <taxon>metagenomes</taxon>
        <taxon>ecological metagenomes</taxon>
    </lineage>
</organism>
<evidence type="ECO:0000259" key="2">
    <source>
        <dbReference type="Pfam" id="PF20580"/>
    </source>
</evidence>
<evidence type="ECO:0000256" key="1">
    <source>
        <dbReference type="SAM" id="Phobius"/>
    </source>
</evidence>
<feature type="domain" description="DUF6785" evidence="3">
    <location>
        <begin position="1"/>
        <end position="249"/>
    </location>
</feature>
<comment type="caution">
    <text evidence="4">The sequence shown here is derived from an EMBL/GenBank/DDBJ whole genome shotgun (WGS) entry which is preliminary data.</text>
</comment>
<dbReference type="InterPro" id="IPR046712">
    <property type="entry name" value="DUF6785"/>
</dbReference>
<feature type="transmembrane region" description="Helical" evidence="1">
    <location>
        <begin position="159"/>
        <end position="177"/>
    </location>
</feature>
<keyword evidence="1" id="KW-0472">Membrane</keyword>